<feature type="region of interest" description="Disordered" evidence="2">
    <location>
        <begin position="692"/>
        <end position="711"/>
    </location>
</feature>
<dbReference type="Pfam" id="PF15648">
    <property type="entry name" value="Tox-REase-5"/>
    <property type="match status" value="1"/>
</dbReference>
<evidence type="ECO:0000256" key="2">
    <source>
        <dbReference type="SAM" id="MobiDB-lite"/>
    </source>
</evidence>
<keyword evidence="3" id="KW-1133">Transmembrane helix</keyword>
<dbReference type="Pfam" id="PF05593">
    <property type="entry name" value="RHS_repeat"/>
    <property type="match status" value="5"/>
</dbReference>
<feature type="compositionally biased region" description="Polar residues" evidence="2">
    <location>
        <begin position="692"/>
        <end position="706"/>
    </location>
</feature>
<evidence type="ECO:0000313" key="8">
    <source>
        <dbReference type="EMBL" id="GII26491.1"/>
    </source>
</evidence>
<dbReference type="Proteomes" id="UP000599074">
    <property type="component" value="Unassembled WGS sequence"/>
</dbReference>
<evidence type="ECO:0000259" key="6">
    <source>
        <dbReference type="Pfam" id="PF25023"/>
    </source>
</evidence>
<keyword evidence="1" id="KW-0677">Repeat</keyword>
<dbReference type="Pfam" id="PF25275">
    <property type="entry name" value="Golvesin_C"/>
    <property type="match status" value="1"/>
</dbReference>
<feature type="domain" description="Golvesin/Xly CBD-like" evidence="7">
    <location>
        <begin position="1128"/>
        <end position="1250"/>
    </location>
</feature>
<dbReference type="NCBIfam" id="TIGR03696">
    <property type="entry name" value="Rhs_assc_core"/>
    <property type="match status" value="1"/>
</dbReference>
<dbReference type="EMBL" id="BOON01000081">
    <property type="protein sequence ID" value="GII26491.1"/>
    <property type="molecule type" value="Genomic_DNA"/>
</dbReference>
<evidence type="ECO:0000259" key="5">
    <source>
        <dbReference type="Pfam" id="PF15648"/>
    </source>
</evidence>
<comment type="caution">
    <text evidence="8">The sequence shown here is derived from an EMBL/GenBank/DDBJ whole genome shotgun (WGS) entry which is preliminary data.</text>
</comment>
<dbReference type="InterPro" id="IPR028904">
    <property type="entry name" value="Tox-REase-5_dom"/>
</dbReference>
<evidence type="ECO:0000256" key="3">
    <source>
        <dbReference type="SAM" id="Phobius"/>
    </source>
</evidence>
<protein>
    <recommendedName>
        <fullName evidence="10">RHS repeat-associated core domain-containing protein</fullName>
    </recommendedName>
</protein>
<evidence type="ECO:0000256" key="4">
    <source>
        <dbReference type="SAM" id="SignalP"/>
    </source>
</evidence>
<feature type="region of interest" description="Disordered" evidence="2">
    <location>
        <begin position="1827"/>
        <end position="1878"/>
    </location>
</feature>
<feature type="signal peptide" evidence="4">
    <location>
        <begin position="1"/>
        <end position="29"/>
    </location>
</feature>
<feature type="region of interest" description="Disordered" evidence="2">
    <location>
        <begin position="1525"/>
        <end position="1555"/>
    </location>
</feature>
<feature type="compositionally biased region" description="Basic and acidic residues" evidence="2">
    <location>
        <begin position="1638"/>
        <end position="1654"/>
    </location>
</feature>
<gene>
    <name evidence="8" type="ORF">Pme01_60880</name>
</gene>
<dbReference type="PANTHER" id="PTHR32305">
    <property type="match status" value="1"/>
</dbReference>
<evidence type="ECO:0000313" key="9">
    <source>
        <dbReference type="Proteomes" id="UP000599074"/>
    </source>
</evidence>
<feature type="domain" description="Teneurin-like YD-shell" evidence="6">
    <location>
        <begin position="1258"/>
        <end position="1378"/>
    </location>
</feature>
<dbReference type="Gene3D" id="2.180.10.10">
    <property type="entry name" value="RHS repeat-associated core"/>
    <property type="match status" value="4"/>
</dbReference>
<proteinExistence type="predicted"/>
<feature type="transmembrane region" description="Helical" evidence="3">
    <location>
        <begin position="1799"/>
        <end position="1821"/>
    </location>
</feature>
<keyword evidence="3" id="KW-0472">Membrane</keyword>
<feature type="region of interest" description="Disordered" evidence="2">
    <location>
        <begin position="1399"/>
        <end position="1422"/>
    </location>
</feature>
<sequence>MPFVARARHLAIVASLSVLSLLLPNAVSGAEAAVAAPPRPKPTTPAAIRGFTPVTTSHHGRLVRSAATLPHREPTATSAPLNAAVEATDIAGSAYDAPATPRRMTPGTEYTVPVAVTNTTAAELSKAQYALSYRWRSPDGRVQIATQLRTALPADLAPGATVTLDAHVRSPEDNPFGNAREAFLLDWDLVNTRTARWLSETNGAPALRLDVAVERPTSDLLGLEKFYQYNGVSTGGGSSVVVNAANGNLAFGYNALANPGRGVASFVRFTYNSLDTSDSYVGPGWSLTTSTLPRLGTPLDFQPGPLGYPTKVRLVDGDGTSHVFTLNTHDTLDPKKWDYDKPAGVHLYLQRAAKNWVMTRPDRTQFLFDDDGFQTATVDKNGNTQKFTYERAFFNGRYTNVLTGVTDPAGRPALTLGYYRPGDDYAYYSGNVRYTASNLTNVSIIHQLRTITDSSGRRIELTYSDQGLLQQISDGAGTDQVKAFGFMYDGGSLLTNPKLVRINDPLGHGTQVSYADHSRVARVTDRSNGGLGFTYAEGVSGSGVKVRTTATDAAGHSAVYSTDPYGRPVRLVDATNRASTMTWDADNNVIRIVEPSGGVSTWAYDPLTGYPLDVTDAQANKDGTPGIALDYRTFLNGHVADLIAKTSAAGRKWTFDYDAAGNLTRSTDPRGNEPGAPAGHFATTSTYDSLGRLTASTDANGNTTRYSDYDPVGYPKTTTDALGNTTHTEYDVLGNVVAATDALGKISTYTYDIFKRPLSSRVPKDQAKGVFITTPGPAYDANDNIVRNTDAGGAVTAASYDAMDRTVSIAGAKDTASGPARVTTYEYDSVGDLVRKTEPLGNLTANRDDYVTTYRYDALYRLVAAVNADGDTIAYTYDTAGDALSVAEPRQTATADPNDYSRRFAYDLAHRVVSVTDAAGHTARQEYDRDGNIVASVDRGGARTTYTLNARGDMVEVRQPRDGDTTSVLRYTYDEAGNRTKVISPRGTVTSEPDDFAEEYVYDALNRVVEDIAPYDPADPRFNTPQRTTKKYDAAGRLERMSSPPSQGQSTRVDTAYRYFDNGWVSTSTDAWDIVTAYDYDATGNQTRSTVSGAGGTTGKTVTNEYYPDGKIKSRTDGGIPVGLDSALTDNSDAQSVETTGIWTSTGEGAGYQGFDYARHGDGAATDRFTWHLSVPSDGKYEVSVRYPAGQATDAPYTVKDTVKRVDQTKNAGMWVSLGSFDFVEGEDQTVTLGADANAPVLADAVRLVRDNSGDIDTEQKHYEYAYDANGNLTTLADGSSGAAVDTYAMDYTQLNQVRTVRERKGDDVLHTTAYTYDGDGNTLTRTHDQETASYEYDSRGQVVKITNGTKVTSFTYDARGKTDTLTRGNGNVVDYSYYLDGLLKEQVEKKSGGDLVTSHSIDYDENGNRSRDESKQMNADNHGALINEVTTYTYDPKDRIAKVGKTRGANESYVHDANNNVVSQTIGDKTTTNSYDRNRLASSTTSGVKASYKYDPYGRLSTVSASGQTVQKYTYDGFDRTVSQRSGAGADPKITKNTFDPLDRTTTQSVSGGGQAAKTTTFAYLGLSDQVLTEDSDGTGNDKSYQYAPWGARLSQDKGSETSYYGYNPHTDVEELTDEKGDTRATYGYTAYGSDDKEAFTGVDKPDPQDPSKEPYNAYRFNAKRWDPSSGTYDMGFRDYDPGLNQFLTRDAYGGALNDMRMATDPWTNNRYAFAGGNPVSNVEIDGHCWDWAQGICDVASDVGNWVSENASAIGETALGIASMFLGAAIFEASLTLAIAGGVICLTGVGCIAGGPALAVAGAGMLVGAGVFTLGAGATWEGINNMHSTSSGGSSGGDSGGGLRKPPEGSTDGGPGKWVKQTRGGSDESKAYQEKVTGVERGSEYEVNGVRFDGYDNGTLLEAKDNYLSFLDENGEWKWFFKNATRKGSKTSGYEDLVNEARGQLAASGDTPITWKVSDLRLKAAFEKMFRDERITGITVDVL</sequence>
<dbReference type="Pfam" id="PF25023">
    <property type="entry name" value="TEN_YD-shell"/>
    <property type="match status" value="1"/>
</dbReference>
<feature type="chain" id="PRO_5038541793" description="RHS repeat-associated core domain-containing protein" evidence="4">
    <location>
        <begin position="30"/>
        <end position="1984"/>
    </location>
</feature>
<feature type="domain" description="Tox-REase-5" evidence="5">
    <location>
        <begin position="1871"/>
        <end position="1959"/>
    </location>
</feature>
<reference evidence="8" key="1">
    <citation type="submission" date="2021-01" db="EMBL/GenBank/DDBJ databases">
        <title>Whole genome shotgun sequence of Planosporangium mesophilum NBRC 109066.</title>
        <authorList>
            <person name="Komaki H."/>
            <person name="Tamura T."/>
        </authorList>
    </citation>
    <scope>NUCLEOTIDE SEQUENCE</scope>
    <source>
        <strain evidence="8">NBRC 109066</strain>
    </source>
</reference>
<keyword evidence="4" id="KW-0732">Signal</keyword>
<dbReference type="NCBIfam" id="TIGR01643">
    <property type="entry name" value="YD_repeat_2x"/>
    <property type="match status" value="6"/>
</dbReference>
<dbReference type="InterPro" id="IPR050708">
    <property type="entry name" value="T6SS_VgrG/RHS"/>
</dbReference>
<evidence type="ECO:0000256" key="1">
    <source>
        <dbReference type="ARBA" id="ARBA00022737"/>
    </source>
</evidence>
<dbReference type="InterPro" id="IPR006530">
    <property type="entry name" value="YD"/>
</dbReference>
<feature type="transmembrane region" description="Helical" evidence="3">
    <location>
        <begin position="1759"/>
        <end position="1787"/>
    </location>
</feature>
<evidence type="ECO:0008006" key="10">
    <source>
        <dbReference type="Google" id="ProtNLM"/>
    </source>
</evidence>
<dbReference type="PANTHER" id="PTHR32305:SF15">
    <property type="entry name" value="PROTEIN RHSA-RELATED"/>
    <property type="match status" value="1"/>
</dbReference>
<name>A0A8J3TIU4_9ACTN</name>
<dbReference type="InterPro" id="IPR022385">
    <property type="entry name" value="Rhs_assc_core"/>
</dbReference>
<dbReference type="RefSeq" id="WP_168118313.1">
    <property type="nucleotide sequence ID" value="NZ_BOON01000081.1"/>
</dbReference>
<dbReference type="InterPro" id="IPR056823">
    <property type="entry name" value="TEN-like_YD-shell"/>
</dbReference>
<feature type="compositionally biased region" description="Basic and acidic residues" evidence="2">
    <location>
        <begin position="1407"/>
        <end position="1416"/>
    </location>
</feature>
<feature type="compositionally biased region" description="Gly residues" evidence="2">
    <location>
        <begin position="1834"/>
        <end position="1844"/>
    </location>
</feature>
<dbReference type="InterPro" id="IPR033803">
    <property type="entry name" value="CBD-like_Golvesin-Xly"/>
</dbReference>
<keyword evidence="3" id="KW-0812">Transmembrane</keyword>
<feature type="compositionally biased region" description="Basic and acidic residues" evidence="2">
    <location>
        <begin position="1866"/>
        <end position="1878"/>
    </location>
</feature>
<organism evidence="8 9">
    <name type="scientific">Planosporangium mesophilum</name>
    <dbReference type="NCBI Taxonomy" id="689768"/>
    <lineage>
        <taxon>Bacteria</taxon>
        <taxon>Bacillati</taxon>
        <taxon>Actinomycetota</taxon>
        <taxon>Actinomycetes</taxon>
        <taxon>Micromonosporales</taxon>
        <taxon>Micromonosporaceae</taxon>
        <taxon>Planosporangium</taxon>
    </lineage>
</organism>
<accession>A0A8J3TIU4</accession>
<keyword evidence="9" id="KW-1185">Reference proteome</keyword>
<feature type="region of interest" description="Disordered" evidence="2">
    <location>
        <begin position="1638"/>
        <end position="1657"/>
    </location>
</feature>
<dbReference type="InterPro" id="IPR031325">
    <property type="entry name" value="RHS_repeat"/>
</dbReference>
<evidence type="ECO:0000259" key="7">
    <source>
        <dbReference type="Pfam" id="PF25275"/>
    </source>
</evidence>